<gene>
    <name evidence="1" type="ORF">FF104_04275</name>
</gene>
<proteinExistence type="predicted"/>
<evidence type="ECO:0000313" key="1">
    <source>
        <dbReference type="EMBL" id="QMW90190.1"/>
    </source>
</evidence>
<sequence length="140" mass="16139">MNKELNILQAIEMPVGTIFKGINTFNKEREVVIKENKGRKKLFVINKNVEPKEIELNDFTAKFKFIPIQKPVSFMEAVEASKEGKRLRVVHDAYCEAKGFKEIGKVFEMIISANKNFGDEIVNKAIIENISNGKWYIEEE</sequence>
<dbReference type="AlphaFoldDB" id="A0AAP9RCN4"/>
<organism evidence="1 2">
    <name type="scientific">Clostridium butyricum</name>
    <dbReference type="NCBI Taxonomy" id="1492"/>
    <lineage>
        <taxon>Bacteria</taxon>
        <taxon>Bacillati</taxon>
        <taxon>Bacillota</taxon>
        <taxon>Clostridia</taxon>
        <taxon>Eubacteriales</taxon>
        <taxon>Clostridiaceae</taxon>
        <taxon>Clostridium</taxon>
    </lineage>
</organism>
<evidence type="ECO:0000313" key="2">
    <source>
        <dbReference type="Proteomes" id="UP000515243"/>
    </source>
</evidence>
<dbReference type="GeneID" id="92943346"/>
<protein>
    <submittedName>
        <fullName evidence="1">Uncharacterized protein</fullName>
    </submittedName>
</protein>
<reference evidence="1 2" key="1">
    <citation type="submission" date="2019-05" db="EMBL/GenBank/DDBJ databases">
        <authorList>
            <person name="Schori C."/>
            <person name="Ahrens C."/>
        </authorList>
    </citation>
    <scope>NUCLEOTIDE SEQUENCE [LARGE SCALE GENOMIC DNA]</scope>
    <source>
        <strain evidence="1 2">DSM 10702</strain>
    </source>
</reference>
<accession>A0AAP9RCN4</accession>
<dbReference type="EMBL" id="CP040626">
    <property type="protein sequence ID" value="QMW90190.1"/>
    <property type="molecule type" value="Genomic_DNA"/>
</dbReference>
<name>A0AAP9RCN4_CLOBU</name>
<dbReference type="Proteomes" id="UP000515243">
    <property type="component" value="Chromosome 1"/>
</dbReference>
<dbReference type="RefSeq" id="WP_035761337.1">
    <property type="nucleotide sequence ID" value="NZ_AP019716.1"/>
</dbReference>